<protein>
    <submittedName>
        <fullName evidence="2">Uncharacterized protein</fullName>
    </submittedName>
</protein>
<evidence type="ECO:0000313" key="2">
    <source>
        <dbReference type="EMBL" id="GBP35595.1"/>
    </source>
</evidence>
<keyword evidence="3" id="KW-1185">Reference proteome</keyword>
<gene>
    <name evidence="2" type="ORF">EVAR_17457_1</name>
</gene>
<accession>A0A4C1VD99</accession>
<organism evidence="2 3">
    <name type="scientific">Eumeta variegata</name>
    <name type="common">Bagworm moth</name>
    <name type="synonym">Eumeta japonica</name>
    <dbReference type="NCBI Taxonomy" id="151549"/>
    <lineage>
        <taxon>Eukaryota</taxon>
        <taxon>Metazoa</taxon>
        <taxon>Ecdysozoa</taxon>
        <taxon>Arthropoda</taxon>
        <taxon>Hexapoda</taxon>
        <taxon>Insecta</taxon>
        <taxon>Pterygota</taxon>
        <taxon>Neoptera</taxon>
        <taxon>Endopterygota</taxon>
        <taxon>Lepidoptera</taxon>
        <taxon>Glossata</taxon>
        <taxon>Ditrysia</taxon>
        <taxon>Tineoidea</taxon>
        <taxon>Psychidae</taxon>
        <taxon>Oiketicinae</taxon>
        <taxon>Eumeta</taxon>
    </lineage>
</organism>
<evidence type="ECO:0000256" key="1">
    <source>
        <dbReference type="SAM" id="MobiDB-lite"/>
    </source>
</evidence>
<feature type="region of interest" description="Disordered" evidence="1">
    <location>
        <begin position="27"/>
        <end position="70"/>
    </location>
</feature>
<sequence length="115" mass="13542">MCCIRRGKPLLARNDCHYKRKPRLTDFVHPHTDRWPPPPHERRPRRPQLPPKSAAPAKDNRSTDSYKFDVPLALTRPRQGRGRALAISTALQYPRIVSLWLRRLHRVLFLSSLRH</sequence>
<dbReference type="EMBL" id="BGZK01000305">
    <property type="protein sequence ID" value="GBP35595.1"/>
    <property type="molecule type" value="Genomic_DNA"/>
</dbReference>
<dbReference type="AlphaFoldDB" id="A0A4C1VD99"/>
<comment type="caution">
    <text evidence="2">The sequence shown here is derived from an EMBL/GenBank/DDBJ whole genome shotgun (WGS) entry which is preliminary data.</text>
</comment>
<dbReference type="Proteomes" id="UP000299102">
    <property type="component" value="Unassembled WGS sequence"/>
</dbReference>
<reference evidence="2 3" key="1">
    <citation type="journal article" date="2019" name="Commun. Biol.">
        <title>The bagworm genome reveals a unique fibroin gene that provides high tensile strength.</title>
        <authorList>
            <person name="Kono N."/>
            <person name="Nakamura H."/>
            <person name="Ohtoshi R."/>
            <person name="Tomita M."/>
            <person name="Numata K."/>
            <person name="Arakawa K."/>
        </authorList>
    </citation>
    <scope>NUCLEOTIDE SEQUENCE [LARGE SCALE GENOMIC DNA]</scope>
</reference>
<evidence type="ECO:0000313" key="3">
    <source>
        <dbReference type="Proteomes" id="UP000299102"/>
    </source>
</evidence>
<feature type="compositionally biased region" description="Basic and acidic residues" evidence="1">
    <location>
        <begin position="58"/>
        <end position="67"/>
    </location>
</feature>
<proteinExistence type="predicted"/>
<name>A0A4C1VD99_EUMVA</name>